<protein>
    <submittedName>
        <fullName evidence="7">Uncharacterized protein</fullName>
    </submittedName>
</protein>
<accession>A0A9J6BDZ4</accession>
<dbReference type="SMART" id="SM00369">
    <property type="entry name" value="LRR_TYP"/>
    <property type="match status" value="3"/>
</dbReference>
<feature type="signal peptide" evidence="6">
    <location>
        <begin position="1"/>
        <end position="18"/>
    </location>
</feature>
<keyword evidence="8" id="KW-1185">Reference proteome</keyword>
<dbReference type="InterPro" id="IPR050467">
    <property type="entry name" value="LRFN"/>
</dbReference>
<keyword evidence="2 6" id="KW-0732">Signal</keyword>
<organism evidence="7 8">
    <name type="scientific">Polypedilum vanderplanki</name>
    <name type="common">Sleeping chironomid midge</name>
    <dbReference type="NCBI Taxonomy" id="319348"/>
    <lineage>
        <taxon>Eukaryota</taxon>
        <taxon>Metazoa</taxon>
        <taxon>Ecdysozoa</taxon>
        <taxon>Arthropoda</taxon>
        <taxon>Hexapoda</taxon>
        <taxon>Insecta</taxon>
        <taxon>Pterygota</taxon>
        <taxon>Neoptera</taxon>
        <taxon>Endopterygota</taxon>
        <taxon>Diptera</taxon>
        <taxon>Nematocera</taxon>
        <taxon>Chironomoidea</taxon>
        <taxon>Chironomidae</taxon>
        <taxon>Chironominae</taxon>
        <taxon>Polypedilum</taxon>
        <taxon>Polypedilum</taxon>
    </lineage>
</organism>
<dbReference type="InterPro" id="IPR003591">
    <property type="entry name" value="Leu-rich_rpt_typical-subtyp"/>
</dbReference>
<dbReference type="SUPFAM" id="SSF52058">
    <property type="entry name" value="L domain-like"/>
    <property type="match status" value="1"/>
</dbReference>
<evidence type="ECO:0000256" key="5">
    <source>
        <dbReference type="SAM" id="Coils"/>
    </source>
</evidence>
<evidence type="ECO:0000256" key="6">
    <source>
        <dbReference type="SAM" id="SignalP"/>
    </source>
</evidence>
<dbReference type="Proteomes" id="UP001107558">
    <property type="component" value="Chromosome 4"/>
</dbReference>
<dbReference type="AlphaFoldDB" id="A0A9J6BDZ4"/>
<dbReference type="OrthoDB" id="7736698at2759"/>
<dbReference type="PANTHER" id="PTHR45842">
    <property type="entry name" value="SYNAPTIC ADHESION-LIKE MOLECULE SALM"/>
    <property type="match status" value="1"/>
</dbReference>
<keyword evidence="3" id="KW-0677">Repeat</keyword>
<dbReference type="Gene3D" id="3.80.10.10">
    <property type="entry name" value="Ribonuclease Inhibitor"/>
    <property type="match status" value="2"/>
</dbReference>
<evidence type="ECO:0000313" key="7">
    <source>
        <dbReference type="EMBL" id="KAG5667930.1"/>
    </source>
</evidence>
<reference evidence="7" key="1">
    <citation type="submission" date="2021-03" db="EMBL/GenBank/DDBJ databases">
        <title>Chromosome level genome of the anhydrobiotic midge Polypedilum vanderplanki.</title>
        <authorList>
            <person name="Yoshida Y."/>
            <person name="Kikawada T."/>
            <person name="Gusev O."/>
        </authorList>
    </citation>
    <scope>NUCLEOTIDE SEQUENCE</scope>
    <source>
        <strain evidence="7">NIAS01</strain>
        <tissue evidence="7">Whole body or cell culture</tissue>
    </source>
</reference>
<keyword evidence="1" id="KW-0433">Leucine-rich repeat</keyword>
<keyword evidence="5" id="KW-0175">Coiled coil</keyword>
<evidence type="ECO:0000256" key="2">
    <source>
        <dbReference type="ARBA" id="ARBA00022729"/>
    </source>
</evidence>
<name>A0A9J6BDZ4_POLVA</name>
<dbReference type="Pfam" id="PF13855">
    <property type="entry name" value="LRR_8"/>
    <property type="match status" value="2"/>
</dbReference>
<sequence length="546" mass="61566">MKNFKLFLLLAIISSSRAFEDLVSDNQPQIFYDDVPVNCNFKTIAATELWTVVTEEFYACDLKTNFTSAIATISSISGNHMDATKDHESVEFLLISRIVINLFPSNFEKFFTNLIGIKIDNVGLSSITQNDLKTFPNLKYLGMTDTILSVIISGTFSKNPNLELVDLRMNAILFIDSAVFDTLTNLKFLYLENVLCLIGENPETSNVENDPTKLNDLKLKIASKCVSSNALQSFIARFIRDFAQAARAIENCENSCQENCITDCSDFCDAREEEIRQELNSTIDSLNECQENFENATTELTEVKDKISQLEFELDDCKNPNNDTCRFKEDSEIYLYSCVANNVDLNDGNSTIEWTGKHLKDKENKDVNSLIIQRQKISFIPKNLLNVFESLKILVIEESGLEKIGKNDLSDLTALEVLKITKNNLTAIEGGAFDGLTKLLTLNLAENNLNSLPTKIFDKMTALKVLDLSWNKLTNIRYDVISSVNKIDRFIVIGNSITVVDINLIWRLQKASIIDLSETGCDEKFDKIENPGSSFINFYTMLLNNC</sequence>
<dbReference type="PANTHER" id="PTHR45842:SF12">
    <property type="entry name" value="KEKKON 5, ISOFORM A"/>
    <property type="match status" value="1"/>
</dbReference>
<proteinExistence type="predicted"/>
<gene>
    <name evidence="7" type="ORF">PVAND_015895</name>
</gene>
<comment type="caution">
    <text evidence="7">The sequence shown here is derived from an EMBL/GenBank/DDBJ whole genome shotgun (WGS) entry which is preliminary data.</text>
</comment>
<feature type="chain" id="PRO_5039930180" evidence="6">
    <location>
        <begin position="19"/>
        <end position="546"/>
    </location>
</feature>
<evidence type="ECO:0000256" key="1">
    <source>
        <dbReference type="ARBA" id="ARBA00022614"/>
    </source>
</evidence>
<dbReference type="EMBL" id="JADBJN010000004">
    <property type="protein sequence ID" value="KAG5667930.1"/>
    <property type="molecule type" value="Genomic_DNA"/>
</dbReference>
<evidence type="ECO:0000256" key="3">
    <source>
        <dbReference type="ARBA" id="ARBA00022737"/>
    </source>
</evidence>
<feature type="coiled-coil region" evidence="5">
    <location>
        <begin position="272"/>
        <end position="313"/>
    </location>
</feature>
<dbReference type="InterPro" id="IPR001611">
    <property type="entry name" value="Leu-rich_rpt"/>
</dbReference>
<evidence type="ECO:0000313" key="8">
    <source>
        <dbReference type="Proteomes" id="UP001107558"/>
    </source>
</evidence>
<dbReference type="InterPro" id="IPR032675">
    <property type="entry name" value="LRR_dom_sf"/>
</dbReference>
<evidence type="ECO:0000256" key="4">
    <source>
        <dbReference type="ARBA" id="ARBA00023180"/>
    </source>
</evidence>
<keyword evidence="4" id="KW-0325">Glycoprotein</keyword>